<dbReference type="PANTHER" id="PTHR13035:SF0">
    <property type="entry name" value="PROTEIN N-TERMINAL GLUTAMINE AMIDOHYDROLASE"/>
    <property type="match status" value="1"/>
</dbReference>
<dbReference type="GeneID" id="25729790"/>
<sequence>MLKAAETHAQPDATTLERTACVYTSCYCEENALLLSRRLVDSGVVPAPECLYVLFVTNRLRQTPLWCQRAASDEDGLVVWDYHVFVIEAAHGRLRRARVWDLDTRLPFPCSLDDYTHAALRPVRAPVYRVVPAADLWRHFASDRSHMRLPEGGWSAAPPPYPCLGPQDGVRAVTLQQYLDVREAYEGHSQEPGAPPEATWEASLPPVRHQAKQQRPQAPPSHAEAPRALRAGGDDRRRAADQLLGGEGGGPGLLGPGGLRLPGGSAAAEGRPWVREVGPASAGQPQGLDPADEPEGPHLAHASARTRDLLRRSKGLPKEELLDLAEDARLRGNEAFKAGDVRDAVDAYTLALNLAPSDARLFANRAAAFMRLKRWPDMLADADGALALEPANVKALLRRAEALRNMGLRHQALEAARTASPQQQQARAEAGAAAAEAAARAAAARTEQLKALAEDAAVAAAAAQADADAGLAQVFGGLLLSCEGGALFDAAGAAGASFKDIVKELRARGLDELAQAARSPI</sequence>
<dbReference type="PANTHER" id="PTHR13035">
    <property type="entry name" value="PROTEIN N-TERMINAL GLUTAMINE AMIDOHYDROLASE"/>
    <property type="match status" value="1"/>
</dbReference>
<keyword evidence="5" id="KW-0378">Hydrolase</keyword>
<feature type="repeat" description="TPR" evidence="8">
    <location>
        <begin position="325"/>
        <end position="358"/>
    </location>
</feature>
<keyword evidence="12" id="KW-1185">Reference proteome</keyword>
<evidence type="ECO:0000256" key="7">
    <source>
        <dbReference type="ARBA" id="ARBA00048768"/>
    </source>
</evidence>
<feature type="domain" description="Protein N-terminal glutamine amidohydrolase alpha beta roll" evidence="10">
    <location>
        <begin position="23"/>
        <end position="184"/>
    </location>
</feature>
<dbReference type="InterPro" id="IPR039733">
    <property type="entry name" value="NTAQ1"/>
</dbReference>
<dbReference type="InterPro" id="IPR011990">
    <property type="entry name" value="TPR-like_helical_dom_sf"/>
</dbReference>
<dbReference type="STRING" id="145388.A0A0D2LVD5"/>
<dbReference type="Pfam" id="PF09764">
    <property type="entry name" value="Nt_Gln_amidase"/>
    <property type="match status" value="1"/>
</dbReference>
<comment type="subunit">
    <text evidence="2">Monomer.</text>
</comment>
<feature type="compositionally biased region" description="Basic and acidic residues" evidence="9">
    <location>
        <begin position="224"/>
        <end position="240"/>
    </location>
</feature>
<dbReference type="OrthoDB" id="191192at2759"/>
<evidence type="ECO:0000256" key="6">
    <source>
        <dbReference type="ARBA" id="ARBA00029677"/>
    </source>
</evidence>
<evidence type="ECO:0000313" key="11">
    <source>
        <dbReference type="EMBL" id="KIY95534.1"/>
    </source>
</evidence>
<accession>A0A0D2LVD5</accession>
<dbReference type="EMBL" id="KK103460">
    <property type="protein sequence ID" value="KIY95534.1"/>
    <property type="molecule type" value="Genomic_DNA"/>
</dbReference>
<name>A0A0D2LVD5_9CHLO</name>
<reference evidence="11 12" key="1">
    <citation type="journal article" date="2013" name="BMC Genomics">
        <title>Reconstruction of the lipid metabolism for the microalga Monoraphidium neglectum from its genome sequence reveals characteristics suitable for biofuel production.</title>
        <authorList>
            <person name="Bogen C."/>
            <person name="Al-Dilaimi A."/>
            <person name="Albersmeier A."/>
            <person name="Wichmann J."/>
            <person name="Grundmann M."/>
            <person name="Rupp O."/>
            <person name="Lauersen K.J."/>
            <person name="Blifernez-Klassen O."/>
            <person name="Kalinowski J."/>
            <person name="Goesmann A."/>
            <person name="Mussgnug J.H."/>
            <person name="Kruse O."/>
        </authorList>
    </citation>
    <scope>NUCLEOTIDE SEQUENCE [LARGE SCALE GENOMIC DNA]</scope>
    <source>
        <strain evidence="11 12">SAG 48.87</strain>
    </source>
</reference>
<dbReference type="PROSITE" id="PS50005">
    <property type="entry name" value="TPR"/>
    <property type="match status" value="1"/>
</dbReference>
<evidence type="ECO:0000256" key="8">
    <source>
        <dbReference type="PROSITE-ProRule" id="PRU00339"/>
    </source>
</evidence>
<dbReference type="GO" id="GO:0070773">
    <property type="term" value="F:protein-N-terminal glutamine amidohydrolase activity"/>
    <property type="evidence" value="ECO:0007669"/>
    <property type="project" value="UniProtKB-EC"/>
</dbReference>
<evidence type="ECO:0000259" key="10">
    <source>
        <dbReference type="Pfam" id="PF09764"/>
    </source>
</evidence>
<evidence type="ECO:0000256" key="3">
    <source>
        <dbReference type="ARBA" id="ARBA00012718"/>
    </source>
</evidence>
<gene>
    <name evidence="11" type="ORF">MNEG_12429</name>
</gene>
<dbReference type="KEGG" id="mng:MNEG_12429"/>
<protein>
    <recommendedName>
        <fullName evidence="4">Protein N-terminal glutamine amidohydrolase</fullName>
        <ecNumber evidence="3">3.5.1.122</ecNumber>
    </recommendedName>
    <alternativeName>
        <fullName evidence="6">Protein NH2-terminal glutamine deamidase</fullName>
    </alternativeName>
</protein>
<dbReference type="GO" id="GO:0008418">
    <property type="term" value="F:protein-N-terminal asparagine amidohydrolase activity"/>
    <property type="evidence" value="ECO:0007669"/>
    <property type="project" value="InterPro"/>
</dbReference>
<dbReference type="GO" id="GO:0005634">
    <property type="term" value="C:nucleus"/>
    <property type="evidence" value="ECO:0007669"/>
    <property type="project" value="TreeGrafter"/>
</dbReference>
<dbReference type="RefSeq" id="XP_013894554.1">
    <property type="nucleotide sequence ID" value="XM_014039100.1"/>
</dbReference>
<dbReference type="AlphaFoldDB" id="A0A0D2LVD5"/>
<feature type="region of interest" description="Disordered" evidence="9">
    <location>
        <begin position="185"/>
        <end position="305"/>
    </location>
</feature>
<dbReference type="InterPro" id="IPR019734">
    <property type="entry name" value="TPR_rpt"/>
</dbReference>
<dbReference type="InterPro" id="IPR023128">
    <property type="entry name" value="Prot_N_Gln_amidohydro_ab_roll"/>
</dbReference>
<feature type="compositionally biased region" description="Gly residues" evidence="9">
    <location>
        <begin position="245"/>
        <end position="261"/>
    </location>
</feature>
<dbReference type="Gene3D" id="1.25.40.10">
    <property type="entry name" value="Tetratricopeptide repeat domain"/>
    <property type="match status" value="1"/>
</dbReference>
<dbReference type="Proteomes" id="UP000054498">
    <property type="component" value="Unassembled WGS sequence"/>
</dbReference>
<proteinExistence type="inferred from homology"/>
<evidence type="ECO:0000256" key="2">
    <source>
        <dbReference type="ARBA" id="ARBA00011245"/>
    </source>
</evidence>
<dbReference type="EC" id="3.5.1.122" evidence="3"/>
<comment type="similarity">
    <text evidence="1">Belongs to the NTAQ1 family.</text>
</comment>
<evidence type="ECO:0000256" key="9">
    <source>
        <dbReference type="SAM" id="MobiDB-lite"/>
    </source>
</evidence>
<evidence type="ECO:0000256" key="1">
    <source>
        <dbReference type="ARBA" id="ARBA00008985"/>
    </source>
</evidence>
<dbReference type="InterPro" id="IPR037132">
    <property type="entry name" value="N_Gln_amidohydro_ab_roll_sf"/>
</dbReference>
<comment type="catalytic activity">
    <reaction evidence="7">
        <text>N-terminal L-glutaminyl-[protein] + H2O = N-terminal L-glutamyl-[protein] + NH4(+)</text>
        <dbReference type="Rhea" id="RHEA:50680"/>
        <dbReference type="Rhea" id="RHEA-COMP:12668"/>
        <dbReference type="Rhea" id="RHEA-COMP:12777"/>
        <dbReference type="ChEBI" id="CHEBI:15377"/>
        <dbReference type="ChEBI" id="CHEBI:28938"/>
        <dbReference type="ChEBI" id="CHEBI:64721"/>
        <dbReference type="ChEBI" id="CHEBI:64722"/>
        <dbReference type="EC" id="3.5.1.122"/>
    </reaction>
</comment>
<organism evidence="11 12">
    <name type="scientific">Monoraphidium neglectum</name>
    <dbReference type="NCBI Taxonomy" id="145388"/>
    <lineage>
        <taxon>Eukaryota</taxon>
        <taxon>Viridiplantae</taxon>
        <taxon>Chlorophyta</taxon>
        <taxon>core chlorophytes</taxon>
        <taxon>Chlorophyceae</taxon>
        <taxon>CS clade</taxon>
        <taxon>Sphaeropleales</taxon>
        <taxon>Selenastraceae</taxon>
        <taxon>Monoraphidium</taxon>
    </lineage>
</organism>
<keyword evidence="8" id="KW-0802">TPR repeat</keyword>
<dbReference type="SMART" id="SM00028">
    <property type="entry name" value="TPR"/>
    <property type="match status" value="3"/>
</dbReference>
<dbReference type="GO" id="GO:0005829">
    <property type="term" value="C:cytosol"/>
    <property type="evidence" value="ECO:0007669"/>
    <property type="project" value="TreeGrafter"/>
</dbReference>
<evidence type="ECO:0000256" key="4">
    <source>
        <dbReference type="ARBA" id="ARBA00021247"/>
    </source>
</evidence>
<dbReference type="SUPFAM" id="SSF48452">
    <property type="entry name" value="TPR-like"/>
    <property type="match status" value="1"/>
</dbReference>
<dbReference type="Gene3D" id="3.10.620.10">
    <property type="entry name" value="Protein N-terminal glutamine amidohydrolase, alpha beta roll"/>
    <property type="match status" value="1"/>
</dbReference>
<evidence type="ECO:0000313" key="12">
    <source>
        <dbReference type="Proteomes" id="UP000054498"/>
    </source>
</evidence>
<evidence type="ECO:0000256" key="5">
    <source>
        <dbReference type="ARBA" id="ARBA00022801"/>
    </source>
</evidence>